<organism evidence="1 2">
    <name type="scientific">Pisolithus tinctorius Marx 270</name>
    <dbReference type="NCBI Taxonomy" id="870435"/>
    <lineage>
        <taxon>Eukaryota</taxon>
        <taxon>Fungi</taxon>
        <taxon>Dikarya</taxon>
        <taxon>Basidiomycota</taxon>
        <taxon>Agaricomycotina</taxon>
        <taxon>Agaricomycetes</taxon>
        <taxon>Agaricomycetidae</taxon>
        <taxon>Boletales</taxon>
        <taxon>Sclerodermatineae</taxon>
        <taxon>Pisolithaceae</taxon>
        <taxon>Pisolithus</taxon>
    </lineage>
</organism>
<accession>A0A0C3ICE5</accession>
<sequence>MHCDLSRLQICCSLVRDRYIFATHSPHPELVPLSAQCSCPSSPYGSDQMVHGQRGLPSVVFACSTPILRDEVQTLSISQSSSKTCSTPNPVSLTQEMLYSTYRVWFCETQMTGWERCETLLPRDK</sequence>
<dbReference type="AlphaFoldDB" id="A0A0C3ICE5"/>
<dbReference type="Proteomes" id="UP000054217">
    <property type="component" value="Unassembled WGS sequence"/>
</dbReference>
<name>A0A0C3ICE5_PISTI</name>
<dbReference type="InParanoid" id="A0A0C3ICE5"/>
<evidence type="ECO:0000313" key="2">
    <source>
        <dbReference type="Proteomes" id="UP000054217"/>
    </source>
</evidence>
<evidence type="ECO:0000313" key="1">
    <source>
        <dbReference type="EMBL" id="KIN94742.1"/>
    </source>
</evidence>
<reference evidence="2" key="2">
    <citation type="submission" date="2015-01" db="EMBL/GenBank/DDBJ databases">
        <title>Evolutionary Origins and Diversification of the Mycorrhizal Mutualists.</title>
        <authorList>
            <consortium name="DOE Joint Genome Institute"/>
            <consortium name="Mycorrhizal Genomics Consortium"/>
            <person name="Kohler A."/>
            <person name="Kuo A."/>
            <person name="Nagy L.G."/>
            <person name="Floudas D."/>
            <person name="Copeland A."/>
            <person name="Barry K.W."/>
            <person name="Cichocki N."/>
            <person name="Veneault-Fourrey C."/>
            <person name="LaButti K."/>
            <person name="Lindquist E.A."/>
            <person name="Lipzen A."/>
            <person name="Lundell T."/>
            <person name="Morin E."/>
            <person name="Murat C."/>
            <person name="Riley R."/>
            <person name="Ohm R."/>
            <person name="Sun H."/>
            <person name="Tunlid A."/>
            <person name="Henrissat B."/>
            <person name="Grigoriev I.V."/>
            <person name="Hibbett D.S."/>
            <person name="Martin F."/>
        </authorList>
    </citation>
    <scope>NUCLEOTIDE SEQUENCE [LARGE SCALE GENOMIC DNA]</scope>
    <source>
        <strain evidence="2">Marx 270</strain>
    </source>
</reference>
<dbReference type="HOGENOM" id="CLU_1993545_0_0_1"/>
<proteinExistence type="predicted"/>
<gene>
    <name evidence="1" type="ORF">M404DRAFT_1008082</name>
</gene>
<protein>
    <submittedName>
        <fullName evidence="1">Uncharacterized protein</fullName>
    </submittedName>
</protein>
<dbReference type="EMBL" id="KN832087">
    <property type="protein sequence ID" value="KIN94742.1"/>
    <property type="molecule type" value="Genomic_DNA"/>
</dbReference>
<keyword evidence="2" id="KW-1185">Reference proteome</keyword>
<reference evidence="1 2" key="1">
    <citation type="submission" date="2014-04" db="EMBL/GenBank/DDBJ databases">
        <authorList>
            <consortium name="DOE Joint Genome Institute"/>
            <person name="Kuo A."/>
            <person name="Kohler A."/>
            <person name="Costa M.D."/>
            <person name="Nagy L.G."/>
            <person name="Floudas D."/>
            <person name="Copeland A."/>
            <person name="Barry K.W."/>
            <person name="Cichocki N."/>
            <person name="Veneault-Fourrey C."/>
            <person name="LaButti K."/>
            <person name="Lindquist E.A."/>
            <person name="Lipzen A."/>
            <person name="Lundell T."/>
            <person name="Morin E."/>
            <person name="Murat C."/>
            <person name="Sun H."/>
            <person name="Tunlid A."/>
            <person name="Henrissat B."/>
            <person name="Grigoriev I.V."/>
            <person name="Hibbett D.S."/>
            <person name="Martin F."/>
            <person name="Nordberg H.P."/>
            <person name="Cantor M.N."/>
            <person name="Hua S.X."/>
        </authorList>
    </citation>
    <scope>NUCLEOTIDE SEQUENCE [LARGE SCALE GENOMIC DNA]</scope>
    <source>
        <strain evidence="1 2">Marx 270</strain>
    </source>
</reference>